<organism evidence="1 2">
    <name type="scientific">Kalanchoe fedtschenkoi</name>
    <name type="common">Lavender scallops</name>
    <name type="synonym">South American air plant</name>
    <dbReference type="NCBI Taxonomy" id="63787"/>
    <lineage>
        <taxon>Eukaryota</taxon>
        <taxon>Viridiplantae</taxon>
        <taxon>Streptophyta</taxon>
        <taxon>Embryophyta</taxon>
        <taxon>Tracheophyta</taxon>
        <taxon>Spermatophyta</taxon>
        <taxon>Magnoliopsida</taxon>
        <taxon>eudicotyledons</taxon>
        <taxon>Gunneridae</taxon>
        <taxon>Pentapetalae</taxon>
        <taxon>Saxifragales</taxon>
        <taxon>Crassulaceae</taxon>
        <taxon>Kalanchoe</taxon>
    </lineage>
</organism>
<sequence>MICRPPSQPSAAPLIIVPLPNLRRQPHHLTQQRRNFTKPSTVSTLSSYSSGAASRTSARLRKRLFLRLWRPTAALSLRH</sequence>
<protein>
    <submittedName>
        <fullName evidence="1">Uncharacterized protein</fullName>
    </submittedName>
</protein>
<proteinExistence type="predicted"/>
<reference evidence="1" key="1">
    <citation type="submission" date="2021-01" db="UniProtKB">
        <authorList>
            <consortium name="EnsemblPlants"/>
        </authorList>
    </citation>
    <scope>IDENTIFICATION</scope>
</reference>
<keyword evidence="2" id="KW-1185">Reference proteome</keyword>
<dbReference type="Gramene" id="Kaladp0821s0001.1.v1.1">
    <property type="protein sequence ID" value="Kaladp0821s0001.1.v1.1.CDS.1"/>
    <property type="gene ID" value="Kaladp0821s0001.v1.1"/>
</dbReference>
<evidence type="ECO:0000313" key="2">
    <source>
        <dbReference type="Proteomes" id="UP000594263"/>
    </source>
</evidence>
<dbReference type="AlphaFoldDB" id="A0A7N0VH94"/>
<accession>A0A7N0VH94</accession>
<dbReference type="Proteomes" id="UP000594263">
    <property type="component" value="Unplaced"/>
</dbReference>
<evidence type="ECO:0000313" key="1">
    <source>
        <dbReference type="EnsemblPlants" id="Kaladp0821s0001.1.v1.1.CDS.1"/>
    </source>
</evidence>
<dbReference type="EnsemblPlants" id="Kaladp0821s0001.1.v1.1">
    <property type="protein sequence ID" value="Kaladp0821s0001.1.v1.1.CDS.1"/>
    <property type="gene ID" value="Kaladp0821s0001.v1.1"/>
</dbReference>
<name>A0A7N0VH94_KALFE</name>